<organism evidence="2">
    <name type="scientific">Dulem virus 182</name>
    <dbReference type="NCBI Taxonomy" id="3145659"/>
    <lineage>
        <taxon>Viruses</taxon>
        <taxon>Monodnaviria</taxon>
        <taxon>Sangervirae</taxon>
        <taxon>Phixviricota</taxon>
        <taxon>Malgrandaviricetes</taxon>
        <taxon>Petitvirales</taxon>
        <taxon>Microviridae</taxon>
        <taxon>Microvirus</taxon>
    </lineage>
</organism>
<sequence length="338" mass="39884">MPCYSPMIGWRKKDGSVYIYGDLRNENWKTAPESLLSKGVNPYTDERIIIPCGKCTGCRLEYSKQWADRCYLEAKMWKANYWLTLTYDEEHIQHLLVPAVDKKTGEVIKVASLYKKDLQDFMKRIRERWKRMHNNPNVRFYACGEYGEQNHRPHFHVILFNFMIPDLKLISNKNGFAVFQSEEVSKVWGMGNVTINRNSWLTAAYTARYMMKKRKGKWAKQEYAEAGINPEFCLCSRKPGIGYGYYEAHKDEIYSKDGIAYAKAKGGAQTRKPPKYFDKLFKLENPKKFEEIKELRKKVAEHQFKYRLVGKTTLPKIEYYKIEEEVKQNTIKALRRIL</sequence>
<dbReference type="Pfam" id="PF23343">
    <property type="entry name" value="REP_ORF2-G2P"/>
    <property type="match status" value="1"/>
</dbReference>
<dbReference type="EMBL" id="PP511351">
    <property type="protein sequence ID" value="XCD03385.1"/>
    <property type="molecule type" value="Genomic_DNA"/>
</dbReference>
<accession>A0AAU8AUJ0</accession>
<protein>
    <submittedName>
        <fullName evidence="2">Replication initiator protein</fullName>
    </submittedName>
</protein>
<dbReference type="InterPro" id="IPR056906">
    <property type="entry name" value="ORF2/G2P_dom"/>
</dbReference>
<reference evidence="2" key="1">
    <citation type="submission" date="2024-03" db="EMBL/GenBank/DDBJ databases">
        <title>Diverse circular DNA viruses in blood, oral, and fecal samples of captive lemurs.</title>
        <authorList>
            <person name="Paietta E.N."/>
            <person name="Kraberger S."/>
            <person name="Lund M.C."/>
            <person name="Custer J.M."/>
            <person name="Vargas K.M."/>
            <person name="Ehmke E.E."/>
            <person name="Yoder A.D."/>
            <person name="Varsani A."/>
        </authorList>
    </citation>
    <scope>NUCLEOTIDE SEQUENCE</scope>
    <source>
        <strain evidence="2">Duke_18_59</strain>
    </source>
</reference>
<proteinExistence type="predicted"/>
<name>A0AAU8AUJ0_9VIRU</name>
<feature type="domain" description="Replication-associated protein ORF2/G2P" evidence="1">
    <location>
        <begin position="80"/>
        <end position="213"/>
    </location>
</feature>
<evidence type="ECO:0000313" key="2">
    <source>
        <dbReference type="EMBL" id="XCD03385.1"/>
    </source>
</evidence>
<evidence type="ECO:0000259" key="1">
    <source>
        <dbReference type="Pfam" id="PF23343"/>
    </source>
</evidence>